<dbReference type="EMBL" id="JAENHL010000008">
    <property type="protein sequence ID" value="MBK1871240.1"/>
    <property type="molecule type" value="Genomic_DNA"/>
</dbReference>
<accession>A0ACC5RFL5</accession>
<reference evidence="1" key="1">
    <citation type="submission" date="2021-01" db="EMBL/GenBank/DDBJ databases">
        <authorList>
            <person name="Sun Q."/>
        </authorList>
    </citation>
    <scope>NUCLEOTIDE SEQUENCE</scope>
    <source>
        <strain evidence="1">YIM B02566</strain>
    </source>
</reference>
<sequence length="293" mass="30564">MTRAIGIDIGGSKTAIGLIDLAKGEVIAEEILDTPVLAETGSAYLAQLKDSVAKLRAGLEVSKIGIGICELVDNDGRIVSAHRVHVCEKELRQAFSDFETIVIESDVHAAALAEARFGAGRDAAQWVYVNAGTGISSVLMKGEDCYNGAHGWAICLGMSPVDLANGHDGTDVIEDSAGGAGLLRRARESGLAVETARDLLSAAERGEPGAVNLLHRGGHILGNAIALLVNMLDPQRVVVGGGLASLDGPYWRALGEAARLGIWHQPAKDVQIHQSFLKGRAGMIGAALANGRL</sequence>
<keyword evidence="2" id="KW-1185">Reference proteome</keyword>
<dbReference type="Proteomes" id="UP000616151">
    <property type="component" value="Unassembled WGS sequence"/>
</dbReference>
<comment type="caution">
    <text evidence="1">The sequence shown here is derived from an EMBL/GenBank/DDBJ whole genome shotgun (WGS) entry which is preliminary data.</text>
</comment>
<name>A0ACC5RFL5_9HYPH</name>
<protein>
    <submittedName>
        <fullName evidence="1">ROK family protein</fullName>
    </submittedName>
</protein>
<evidence type="ECO:0000313" key="1">
    <source>
        <dbReference type="EMBL" id="MBK1871240.1"/>
    </source>
</evidence>
<proteinExistence type="predicted"/>
<organism evidence="1 2">
    <name type="scientific">Taklimakanibacter albus</name>
    <dbReference type="NCBI Taxonomy" id="2800327"/>
    <lineage>
        <taxon>Bacteria</taxon>
        <taxon>Pseudomonadati</taxon>
        <taxon>Pseudomonadota</taxon>
        <taxon>Alphaproteobacteria</taxon>
        <taxon>Hyphomicrobiales</taxon>
        <taxon>Aestuariivirgaceae</taxon>
        <taxon>Taklimakanibacter</taxon>
    </lineage>
</organism>
<evidence type="ECO:0000313" key="2">
    <source>
        <dbReference type="Proteomes" id="UP000616151"/>
    </source>
</evidence>
<gene>
    <name evidence="1" type="ORF">JHL16_33045</name>
</gene>